<evidence type="ECO:0000313" key="2">
    <source>
        <dbReference type="EMBL" id="KAK4293603.1"/>
    </source>
</evidence>
<gene>
    <name evidence="2" type="ORF">Pmani_033704</name>
</gene>
<name>A0AAE1NPW8_9EUCA</name>
<organism evidence="2 3">
    <name type="scientific">Petrolisthes manimaculis</name>
    <dbReference type="NCBI Taxonomy" id="1843537"/>
    <lineage>
        <taxon>Eukaryota</taxon>
        <taxon>Metazoa</taxon>
        <taxon>Ecdysozoa</taxon>
        <taxon>Arthropoda</taxon>
        <taxon>Crustacea</taxon>
        <taxon>Multicrustacea</taxon>
        <taxon>Malacostraca</taxon>
        <taxon>Eumalacostraca</taxon>
        <taxon>Eucarida</taxon>
        <taxon>Decapoda</taxon>
        <taxon>Pleocyemata</taxon>
        <taxon>Anomura</taxon>
        <taxon>Galatheoidea</taxon>
        <taxon>Porcellanidae</taxon>
        <taxon>Petrolisthes</taxon>
    </lineage>
</organism>
<feature type="region of interest" description="Disordered" evidence="1">
    <location>
        <begin position="93"/>
        <end position="129"/>
    </location>
</feature>
<protein>
    <submittedName>
        <fullName evidence="2">Uncharacterized protein</fullName>
    </submittedName>
</protein>
<feature type="non-terminal residue" evidence="2">
    <location>
        <position position="1"/>
    </location>
</feature>
<evidence type="ECO:0000256" key="1">
    <source>
        <dbReference type="SAM" id="MobiDB-lite"/>
    </source>
</evidence>
<feature type="compositionally biased region" description="Basic and acidic residues" evidence="1">
    <location>
        <begin position="106"/>
        <end position="129"/>
    </location>
</feature>
<keyword evidence="3" id="KW-1185">Reference proteome</keyword>
<sequence>VLLWVSVGSPRGGVSSFGGGVHCVAFKPPLSRPLSDCGSRGGERKTLLSGVLPVLSSPPLSCPPLSSPVLPFPALPCPPLSCSTLSSPPLPSPASGCWSGVPGDGEGGRGVEKEEWEGYRRAEKEMWEG</sequence>
<dbReference type="Proteomes" id="UP001292094">
    <property type="component" value="Unassembled WGS sequence"/>
</dbReference>
<evidence type="ECO:0000313" key="3">
    <source>
        <dbReference type="Proteomes" id="UP001292094"/>
    </source>
</evidence>
<dbReference type="AlphaFoldDB" id="A0AAE1NPW8"/>
<comment type="caution">
    <text evidence="2">The sequence shown here is derived from an EMBL/GenBank/DDBJ whole genome shotgun (WGS) entry which is preliminary data.</text>
</comment>
<proteinExistence type="predicted"/>
<reference evidence="2" key="1">
    <citation type="submission" date="2023-11" db="EMBL/GenBank/DDBJ databases">
        <title>Genome assemblies of two species of porcelain crab, Petrolisthes cinctipes and Petrolisthes manimaculis (Anomura: Porcellanidae).</title>
        <authorList>
            <person name="Angst P."/>
        </authorList>
    </citation>
    <scope>NUCLEOTIDE SEQUENCE</scope>
    <source>
        <strain evidence="2">PB745_02</strain>
        <tissue evidence="2">Gill</tissue>
    </source>
</reference>
<dbReference type="EMBL" id="JAWZYT010004508">
    <property type="protein sequence ID" value="KAK4293603.1"/>
    <property type="molecule type" value="Genomic_DNA"/>
</dbReference>
<accession>A0AAE1NPW8</accession>